<comment type="caution">
    <text evidence="1">The sequence shown here is derived from an EMBL/GenBank/DDBJ whole genome shotgun (WGS) entry which is preliminary data.</text>
</comment>
<reference evidence="1 2" key="1">
    <citation type="submission" date="2021-03" db="EMBL/GenBank/DDBJ databases">
        <title>Genome Sequence of Bradyrhizobium vignae strain ISRA400.</title>
        <authorList>
            <person name="Tisa L.S."/>
            <person name="Svistoonoff S."/>
            <person name="Hocher V."/>
            <person name="Fall S."/>
            <person name="Zaiya A."/>
            <person name="Naing D."/>
            <person name="Niang N."/>
            <person name="Diouf A."/>
            <person name="Dasylva M.C."/>
            <person name="Toure O."/>
            <person name="Gueye M."/>
            <person name="Gully D."/>
            <person name="Tisseyre P."/>
            <person name="Simpson S."/>
            <person name="Morris K."/>
            <person name="Thomas W.K."/>
        </authorList>
    </citation>
    <scope>NUCLEOTIDE SEQUENCE [LARGE SCALE GENOMIC DNA]</scope>
    <source>
        <strain evidence="1 2">ISRA400</strain>
    </source>
</reference>
<keyword evidence="2" id="KW-1185">Reference proteome</keyword>
<proteinExistence type="predicted"/>
<gene>
    <name evidence="1" type="ORF">JWS04_25475</name>
</gene>
<dbReference type="RefSeq" id="WP_209295980.1">
    <property type="nucleotide sequence ID" value="NZ_JAGIKT010000063.1"/>
</dbReference>
<accession>A0ABS4A1U3</accession>
<sequence>MATAKRRINSTGRKRIARESVDIRLAPLKPAEPQAATASFRVEETAFPPSASIVLEAYQRSSSMRFECGTVGDPETSKVMVLDELDRATPVLFRLKVVEGGGTGKILGAADRIRPAGNENEEGKRSIFPIKETDLGPELWRVSIDDSGPWLLLNYRIPSFKHRILDNPMMRGLILPAALRIVLEHLVEDHEFEDDDDEDWRALWLRYLREACGIEDDLEELKEEIERQEWVDTAVRKFCEAHDFVELIRAADGGA</sequence>
<evidence type="ECO:0000313" key="2">
    <source>
        <dbReference type="Proteomes" id="UP000669317"/>
    </source>
</evidence>
<name>A0ABS4A1U3_9BRAD</name>
<dbReference type="EMBL" id="JAGIKT010000063">
    <property type="protein sequence ID" value="MBP0114371.1"/>
    <property type="molecule type" value="Genomic_DNA"/>
</dbReference>
<organism evidence="1 2">
    <name type="scientific">Bradyrhizobium vignae</name>
    <dbReference type="NCBI Taxonomy" id="1549949"/>
    <lineage>
        <taxon>Bacteria</taxon>
        <taxon>Pseudomonadati</taxon>
        <taxon>Pseudomonadota</taxon>
        <taxon>Alphaproteobacteria</taxon>
        <taxon>Hyphomicrobiales</taxon>
        <taxon>Nitrobacteraceae</taxon>
        <taxon>Bradyrhizobium</taxon>
    </lineage>
</organism>
<dbReference type="Proteomes" id="UP000669317">
    <property type="component" value="Unassembled WGS sequence"/>
</dbReference>
<evidence type="ECO:0000313" key="1">
    <source>
        <dbReference type="EMBL" id="MBP0114371.1"/>
    </source>
</evidence>
<protein>
    <submittedName>
        <fullName evidence="1">Uncharacterized protein</fullName>
    </submittedName>
</protein>